<dbReference type="InterPro" id="IPR001412">
    <property type="entry name" value="aa-tRNA-synth_I_CS"/>
</dbReference>
<feature type="non-terminal residue" evidence="2">
    <location>
        <position position="1"/>
    </location>
</feature>
<protein>
    <submittedName>
        <fullName evidence="2">Uncharacterized protein</fullName>
    </submittedName>
</protein>
<gene>
    <name evidence="2" type="ORF">SISNIDRAFT_384998</name>
</gene>
<feature type="region of interest" description="Disordered" evidence="1">
    <location>
        <begin position="117"/>
        <end position="146"/>
    </location>
</feature>
<dbReference type="EMBL" id="KV419431">
    <property type="protein sequence ID" value="KZS88969.1"/>
    <property type="molecule type" value="Genomic_DNA"/>
</dbReference>
<reference evidence="2 3" key="1">
    <citation type="journal article" date="2016" name="Mol. Biol. Evol.">
        <title>Comparative Genomics of Early-Diverging Mushroom-Forming Fungi Provides Insights into the Origins of Lignocellulose Decay Capabilities.</title>
        <authorList>
            <person name="Nagy L.G."/>
            <person name="Riley R."/>
            <person name="Tritt A."/>
            <person name="Adam C."/>
            <person name="Daum C."/>
            <person name="Floudas D."/>
            <person name="Sun H."/>
            <person name="Yadav J.S."/>
            <person name="Pangilinan J."/>
            <person name="Larsson K.H."/>
            <person name="Matsuura K."/>
            <person name="Barry K."/>
            <person name="Labutti K."/>
            <person name="Kuo R."/>
            <person name="Ohm R.A."/>
            <person name="Bhattacharya S.S."/>
            <person name="Shirouzu T."/>
            <person name="Yoshinaga Y."/>
            <person name="Martin F.M."/>
            <person name="Grigoriev I.V."/>
            <person name="Hibbett D.S."/>
        </authorList>
    </citation>
    <scope>NUCLEOTIDE SEQUENCE [LARGE SCALE GENOMIC DNA]</scope>
    <source>
        <strain evidence="2 3">HHB9708</strain>
    </source>
</reference>
<evidence type="ECO:0000313" key="2">
    <source>
        <dbReference type="EMBL" id="KZS88969.1"/>
    </source>
</evidence>
<evidence type="ECO:0000313" key="3">
    <source>
        <dbReference type="Proteomes" id="UP000076722"/>
    </source>
</evidence>
<dbReference type="GO" id="GO:0005524">
    <property type="term" value="F:ATP binding"/>
    <property type="evidence" value="ECO:0007669"/>
    <property type="project" value="InterPro"/>
</dbReference>
<dbReference type="PROSITE" id="PS00178">
    <property type="entry name" value="AA_TRNA_LIGASE_I"/>
    <property type="match status" value="1"/>
</dbReference>
<name>A0A164PRF6_9AGAM</name>
<keyword evidence="3" id="KW-1185">Reference proteome</keyword>
<accession>A0A164PRF6</accession>
<dbReference type="AlphaFoldDB" id="A0A164PRF6"/>
<dbReference type="OrthoDB" id="2149705at2759"/>
<proteinExistence type="predicted"/>
<feature type="compositionally biased region" description="Polar residues" evidence="1">
    <location>
        <begin position="117"/>
        <end position="134"/>
    </location>
</feature>
<dbReference type="Proteomes" id="UP000076722">
    <property type="component" value="Unassembled WGS sequence"/>
</dbReference>
<organism evidence="2 3">
    <name type="scientific">Sistotremastrum niveocremeum HHB9708</name>
    <dbReference type="NCBI Taxonomy" id="1314777"/>
    <lineage>
        <taxon>Eukaryota</taxon>
        <taxon>Fungi</taxon>
        <taxon>Dikarya</taxon>
        <taxon>Basidiomycota</taxon>
        <taxon>Agaricomycotina</taxon>
        <taxon>Agaricomycetes</taxon>
        <taxon>Sistotremastrales</taxon>
        <taxon>Sistotremastraceae</taxon>
        <taxon>Sertulicium</taxon>
        <taxon>Sertulicium niveocremeum</taxon>
    </lineage>
</organism>
<dbReference type="GO" id="GO:0004812">
    <property type="term" value="F:aminoacyl-tRNA ligase activity"/>
    <property type="evidence" value="ECO:0007669"/>
    <property type="project" value="InterPro"/>
</dbReference>
<feature type="non-terminal residue" evidence="2">
    <location>
        <position position="456"/>
    </location>
</feature>
<dbReference type="GO" id="GO:0006418">
    <property type="term" value="P:tRNA aminoacylation for protein translation"/>
    <property type="evidence" value="ECO:0007669"/>
    <property type="project" value="InterPro"/>
</dbReference>
<sequence length="456" mass="51932">LTNLLHSLDALKTCFPPLDPSFERFYTMHDGQVHDPLGAGSYIYQKNFVGAIFRYLGLDPDAFPSPKQPLNAPRTIPPTTLIIHFGAQPNNSPHAGTIVTFALAFIIARELARYHTAQTTPSDSTPNVNGNFDSKPNDPKPNPQWTPYDLRIELQLDLVDTAPDNAKTHKDPISGIIYQKSHRNTHAMSRFIPDYEALLASLHAFIGRSVPYTIRRQDDLMSLPQIPEIVERLVKLHEGLGLEMSPAYGVLAMRSACPVGGCGYAEKHGRRNLYQTDGGKVNISFHCPEHGYWTVIPSEGGARNIEFNTPLRNLVRTVAYAEDTMQIRTSNDGTKTTTETEERQRLHMRVTGADYSGFYQEQLLWRQLPRLSVILYAPLITDWSSSKLSKSLYVRQHAYTYLKSERKDYLLSWERMKELGRDEKVLFREVERWVRSPERLFRNYSVDYLGGLFEAD</sequence>
<evidence type="ECO:0000256" key="1">
    <source>
        <dbReference type="SAM" id="MobiDB-lite"/>
    </source>
</evidence>